<reference evidence="1 2" key="1">
    <citation type="journal article" date="2018" name="Sci. Rep.">
        <title>Genomic signatures of local adaptation to the degree of environmental predictability in rotifers.</title>
        <authorList>
            <person name="Franch-Gras L."/>
            <person name="Hahn C."/>
            <person name="Garcia-Roger E.M."/>
            <person name="Carmona M.J."/>
            <person name="Serra M."/>
            <person name="Gomez A."/>
        </authorList>
    </citation>
    <scope>NUCLEOTIDE SEQUENCE [LARGE SCALE GENOMIC DNA]</scope>
    <source>
        <strain evidence="1">HYR1</strain>
    </source>
</reference>
<protein>
    <submittedName>
        <fullName evidence="1">Uncharacterized protein</fullName>
    </submittedName>
</protein>
<name>A0A3M7QK24_BRAPC</name>
<evidence type="ECO:0000313" key="2">
    <source>
        <dbReference type="Proteomes" id="UP000276133"/>
    </source>
</evidence>
<sequence length="65" mass="7629">MALDMKSELFLKNLMIFSRQTQEINKHRIGLDLRLVNLNNSDKTRMNKLKARFNLPGEKNLRTAV</sequence>
<dbReference type="AlphaFoldDB" id="A0A3M7QK24"/>
<accession>A0A3M7QK24</accession>
<evidence type="ECO:0000313" key="1">
    <source>
        <dbReference type="EMBL" id="RNA11623.1"/>
    </source>
</evidence>
<gene>
    <name evidence="1" type="ORF">BpHYR1_051717</name>
</gene>
<proteinExistence type="predicted"/>
<keyword evidence="2" id="KW-1185">Reference proteome</keyword>
<dbReference type="EMBL" id="REGN01005906">
    <property type="protein sequence ID" value="RNA11623.1"/>
    <property type="molecule type" value="Genomic_DNA"/>
</dbReference>
<dbReference type="Proteomes" id="UP000276133">
    <property type="component" value="Unassembled WGS sequence"/>
</dbReference>
<organism evidence="1 2">
    <name type="scientific">Brachionus plicatilis</name>
    <name type="common">Marine rotifer</name>
    <name type="synonym">Brachionus muelleri</name>
    <dbReference type="NCBI Taxonomy" id="10195"/>
    <lineage>
        <taxon>Eukaryota</taxon>
        <taxon>Metazoa</taxon>
        <taxon>Spiralia</taxon>
        <taxon>Gnathifera</taxon>
        <taxon>Rotifera</taxon>
        <taxon>Eurotatoria</taxon>
        <taxon>Monogononta</taxon>
        <taxon>Pseudotrocha</taxon>
        <taxon>Ploima</taxon>
        <taxon>Brachionidae</taxon>
        <taxon>Brachionus</taxon>
    </lineage>
</organism>
<comment type="caution">
    <text evidence="1">The sequence shown here is derived from an EMBL/GenBank/DDBJ whole genome shotgun (WGS) entry which is preliminary data.</text>
</comment>